<dbReference type="Gene3D" id="3.40.50.300">
    <property type="entry name" value="P-loop containing nucleotide triphosphate hydrolases"/>
    <property type="match status" value="1"/>
</dbReference>
<protein>
    <submittedName>
        <fullName evidence="5">ABC transporter ATP-binding protein</fullName>
    </submittedName>
</protein>
<dbReference type="InterPro" id="IPR003593">
    <property type="entry name" value="AAA+_ATPase"/>
</dbReference>
<dbReference type="Pfam" id="PF00005">
    <property type="entry name" value="ABC_tran"/>
    <property type="match status" value="1"/>
</dbReference>
<sequence length="249" mass="27856">MKFIFQNAFTSVIKLTGDSKDVLSIENVVAGYGSFRVIGPITFSAETGNVVVIHGPNGVGKSTFMKTLATLLKPIEGNIYLNKRPISKCREVLFYLPESIDTVLPLEVTVLDYLRIISSTYGLGWDRREIVEILEVFGLPRSEPIRRLSQGQKRRLQLASTVVVRGQARVYILDDPSIGLDDISKKMLLPGIIRELKEKAIIIISTRDYTFAESIKDLTNLTIDAVKYSRVVPKPSTSSHLEKEKSLRT</sequence>
<evidence type="ECO:0000313" key="5">
    <source>
        <dbReference type="EMBL" id="HEH30988.1"/>
    </source>
</evidence>
<comment type="caution">
    <text evidence="5">The sequence shown here is derived from an EMBL/GenBank/DDBJ whole genome shotgun (WGS) entry which is preliminary data.</text>
</comment>
<dbReference type="InterPro" id="IPR027417">
    <property type="entry name" value="P-loop_NTPase"/>
</dbReference>
<evidence type="ECO:0000256" key="1">
    <source>
        <dbReference type="ARBA" id="ARBA00022448"/>
    </source>
</evidence>
<dbReference type="GO" id="GO:0016887">
    <property type="term" value="F:ATP hydrolysis activity"/>
    <property type="evidence" value="ECO:0007669"/>
    <property type="project" value="InterPro"/>
</dbReference>
<evidence type="ECO:0000256" key="3">
    <source>
        <dbReference type="ARBA" id="ARBA00022840"/>
    </source>
</evidence>
<gene>
    <name evidence="5" type="ORF">ENP99_02595</name>
</gene>
<dbReference type="InterPro" id="IPR017871">
    <property type="entry name" value="ABC_transporter-like_CS"/>
</dbReference>
<evidence type="ECO:0000256" key="2">
    <source>
        <dbReference type="ARBA" id="ARBA00022741"/>
    </source>
</evidence>
<keyword evidence="1" id="KW-0813">Transport</keyword>
<dbReference type="EMBL" id="DSLL01000020">
    <property type="protein sequence ID" value="HEH30988.1"/>
    <property type="molecule type" value="Genomic_DNA"/>
</dbReference>
<feature type="domain" description="ABC transporter" evidence="4">
    <location>
        <begin position="23"/>
        <end position="249"/>
    </location>
</feature>
<dbReference type="InterPro" id="IPR051782">
    <property type="entry name" value="ABC_Transporter_VariousFunc"/>
</dbReference>
<evidence type="ECO:0000259" key="4">
    <source>
        <dbReference type="PROSITE" id="PS50893"/>
    </source>
</evidence>
<name>A0A7J2TAY9_9CREN</name>
<keyword evidence="3 5" id="KW-0067">ATP-binding</keyword>
<dbReference type="SMART" id="SM00382">
    <property type="entry name" value="AAA"/>
    <property type="match status" value="1"/>
</dbReference>
<accession>A0A7J2TAY9</accession>
<dbReference type="PROSITE" id="PS00211">
    <property type="entry name" value="ABC_TRANSPORTER_1"/>
    <property type="match status" value="1"/>
</dbReference>
<dbReference type="PANTHER" id="PTHR42939">
    <property type="entry name" value="ABC TRANSPORTER ATP-BINDING PROTEIN ALBC-RELATED"/>
    <property type="match status" value="1"/>
</dbReference>
<dbReference type="PROSITE" id="PS50893">
    <property type="entry name" value="ABC_TRANSPORTER_2"/>
    <property type="match status" value="1"/>
</dbReference>
<dbReference type="SUPFAM" id="SSF52540">
    <property type="entry name" value="P-loop containing nucleoside triphosphate hydrolases"/>
    <property type="match status" value="1"/>
</dbReference>
<dbReference type="AlphaFoldDB" id="A0A7J2TAY9"/>
<keyword evidence="2" id="KW-0547">Nucleotide-binding</keyword>
<organism evidence="5">
    <name type="scientific">Ignisphaera aggregans</name>
    <dbReference type="NCBI Taxonomy" id="334771"/>
    <lineage>
        <taxon>Archaea</taxon>
        <taxon>Thermoproteota</taxon>
        <taxon>Thermoprotei</taxon>
        <taxon>Desulfurococcales</taxon>
        <taxon>Desulfurococcaceae</taxon>
        <taxon>Ignisphaera</taxon>
    </lineage>
</organism>
<dbReference type="InterPro" id="IPR003439">
    <property type="entry name" value="ABC_transporter-like_ATP-bd"/>
</dbReference>
<reference evidence="5" key="1">
    <citation type="journal article" date="2020" name="mSystems">
        <title>Genome- and Community-Level Interaction Insights into Carbon Utilization and Element Cycling Functions of Hydrothermarchaeota in Hydrothermal Sediment.</title>
        <authorList>
            <person name="Zhou Z."/>
            <person name="Liu Y."/>
            <person name="Xu W."/>
            <person name="Pan J."/>
            <person name="Luo Z.H."/>
            <person name="Li M."/>
        </authorList>
    </citation>
    <scope>NUCLEOTIDE SEQUENCE [LARGE SCALE GENOMIC DNA]</scope>
    <source>
        <strain evidence="5">SpSt-27</strain>
    </source>
</reference>
<dbReference type="PANTHER" id="PTHR42939:SF1">
    <property type="entry name" value="ABC TRANSPORTER ATP-BINDING PROTEIN ALBC-RELATED"/>
    <property type="match status" value="1"/>
</dbReference>
<proteinExistence type="predicted"/>
<dbReference type="GO" id="GO:0005524">
    <property type="term" value="F:ATP binding"/>
    <property type="evidence" value="ECO:0007669"/>
    <property type="project" value="UniProtKB-KW"/>
</dbReference>